<comment type="similarity">
    <text evidence="2 5">Belongs to the RxLR effector family.</text>
</comment>
<sequence length="232" mass="26062">MVATRYPQLVLCERIAVMPPTAKTKLLVNIWPTMRVYYTLLAVAIAFNVHSETVSALKGLKHNQVATDDSVPSIDTAQTTGANKRSLRTIDASAITKVVKVPKTITIDELFNIQKLDQALDPKRADDILAKKPLGGWLDKNTLDEALNGNFMQKKTMFEKWHKDKRTSGLVTRLIKSDPAIEKKYRAVYKLKKQAKVTASTCSSELLAVHACTEMVLWTQKLLKELGIKERR</sequence>
<gene>
    <name evidence="6" type="ORF">L917_03165</name>
</gene>
<organism evidence="6">
    <name type="scientific">Phytophthora nicotianae</name>
    <name type="common">Potato buckeye rot agent</name>
    <name type="synonym">Phytophthora parasitica</name>
    <dbReference type="NCBI Taxonomy" id="4792"/>
    <lineage>
        <taxon>Eukaryota</taxon>
        <taxon>Sar</taxon>
        <taxon>Stramenopiles</taxon>
        <taxon>Oomycota</taxon>
        <taxon>Peronosporomycetes</taxon>
        <taxon>Peronosporales</taxon>
        <taxon>Peronosporaceae</taxon>
        <taxon>Phytophthora</taxon>
    </lineage>
</organism>
<accession>W2LRL4</accession>
<evidence type="ECO:0000256" key="5">
    <source>
        <dbReference type="RuleBase" id="RU367124"/>
    </source>
</evidence>
<evidence type="ECO:0000313" key="6">
    <source>
        <dbReference type="EMBL" id="ETM00083.1"/>
    </source>
</evidence>
<comment type="function">
    <text evidence="5">Effector that suppresses plant defense responses during pathogen infection.</text>
</comment>
<keyword evidence="3 5" id="KW-0964">Secreted</keyword>
<comment type="subcellular location">
    <subcellularLocation>
        <location evidence="1 5">Secreted</location>
    </subcellularLocation>
</comment>
<evidence type="ECO:0000256" key="3">
    <source>
        <dbReference type="ARBA" id="ARBA00022525"/>
    </source>
</evidence>
<evidence type="ECO:0000256" key="4">
    <source>
        <dbReference type="ARBA" id="ARBA00022729"/>
    </source>
</evidence>
<dbReference type="AlphaFoldDB" id="W2LRL4"/>
<dbReference type="InterPro" id="IPR031825">
    <property type="entry name" value="RXLR"/>
</dbReference>
<keyword evidence="4" id="KW-0732">Signal</keyword>
<evidence type="ECO:0000256" key="1">
    <source>
        <dbReference type="ARBA" id="ARBA00004613"/>
    </source>
</evidence>
<proteinExistence type="inferred from homology"/>
<comment type="domain">
    <text evidence="5">The RxLR-dEER motif acts to carry the protein into the host cell cytoplasm through binding to cell surface phosphatidylinositol-3-phosphate.</text>
</comment>
<dbReference type="OrthoDB" id="124761at2759"/>
<dbReference type="Proteomes" id="UP000054423">
    <property type="component" value="Unassembled WGS sequence"/>
</dbReference>
<dbReference type="VEuPathDB" id="FungiDB:PPTG_07958"/>
<dbReference type="Pfam" id="PF16810">
    <property type="entry name" value="RXLR"/>
    <property type="match status" value="1"/>
</dbReference>
<dbReference type="GO" id="GO:0005576">
    <property type="term" value="C:extracellular region"/>
    <property type="evidence" value="ECO:0007669"/>
    <property type="project" value="UniProtKB-SubCell"/>
</dbReference>
<dbReference type="EMBL" id="KI678166">
    <property type="protein sequence ID" value="ETM00083.1"/>
    <property type="molecule type" value="Genomic_DNA"/>
</dbReference>
<name>W2LRL4_PHYNI</name>
<reference evidence="6" key="1">
    <citation type="submission" date="2013-11" db="EMBL/GenBank/DDBJ databases">
        <title>The Genome Sequence of Phytophthora parasitica CHvinca01.</title>
        <authorList>
            <consortium name="The Broad Institute Genomics Platform"/>
            <person name="Russ C."/>
            <person name="Tyler B."/>
            <person name="Panabieres F."/>
            <person name="Shan W."/>
            <person name="Tripathy S."/>
            <person name="Grunwald N."/>
            <person name="Machado M."/>
            <person name="Johnson C.S."/>
            <person name="Arredondo F."/>
            <person name="Hong C."/>
            <person name="Coffey M."/>
            <person name="Young S.K."/>
            <person name="Zeng Q."/>
            <person name="Gargeya S."/>
            <person name="Fitzgerald M."/>
            <person name="Abouelleil A."/>
            <person name="Alvarado L."/>
            <person name="Chapman S.B."/>
            <person name="Gainer-Dewar J."/>
            <person name="Goldberg J."/>
            <person name="Griggs A."/>
            <person name="Gujja S."/>
            <person name="Hansen M."/>
            <person name="Howarth C."/>
            <person name="Imamovic A."/>
            <person name="Ireland A."/>
            <person name="Larimer J."/>
            <person name="McCowan C."/>
            <person name="Murphy C."/>
            <person name="Pearson M."/>
            <person name="Poon T.W."/>
            <person name="Priest M."/>
            <person name="Roberts A."/>
            <person name="Saif S."/>
            <person name="Shea T."/>
            <person name="Sykes S."/>
            <person name="Wortman J."/>
            <person name="Nusbaum C."/>
            <person name="Birren B."/>
        </authorList>
    </citation>
    <scope>NUCLEOTIDE SEQUENCE [LARGE SCALE GENOMIC DNA]</scope>
    <source>
        <strain evidence="6">CHvinca01</strain>
    </source>
</reference>
<protein>
    <recommendedName>
        <fullName evidence="5">RxLR effector protein</fullName>
    </recommendedName>
</protein>
<evidence type="ECO:0000256" key="2">
    <source>
        <dbReference type="ARBA" id="ARBA00010400"/>
    </source>
</evidence>